<comment type="caution">
    <text evidence="1">The sequence shown here is derived from an EMBL/GenBank/DDBJ whole genome shotgun (WGS) entry which is preliminary data.</text>
</comment>
<sequence>MMQNRVQEGQKTLNRLKERDIPILQGKQIEIFRVFKICERHGHEKCMRAGNYCTAYIQPPLEEEIDVSWPAKTSVYLYESIDYKIQEMNRTLAKHGY</sequence>
<dbReference type="GO" id="GO:0008168">
    <property type="term" value="F:methyltransferase activity"/>
    <property type="evidence" value="ECO:0007669"/>
    <property type="project" value="UniProtKB-KW"/>
</dbReference>
<organism evidence="1 2">
    <name type="scientific">Phytophthora megakarya</name>
    <dbReference type="NCBI Taxonomy" id="4795"/>
    <lineage>
        <taxon>Eukaryota</taxon>
        <taxon>Sar</taxon>
        <taxon>Stramenopiles</taxon>
        <taxon>Oomycota</taxon>
        <taxon>Peronosporomycetes</taxon>
        <taxon>Peronosporales</taxon>
        <taxon>Peronosporaceae</taxon>
        <taxon>Phytophthora</taxon>
    </lineage>
</organism>
<protein>
    <submittedName>
        <fullName evidence="1">Histone methyltransferase</fullName>
    </submittedName>
</protein>
<dbReference type="OrthoDB" id="443402at2759"/>
<dbReference type="Proteomes" id="UP000198211">
    <property type="component" value="Unassembled WGS sequence"/>
</dbReference>
<gene>
    <name evidence="1" type="ORF">PHMEG_0009627</name>
</gene>
<keyword evidence="1" id="KW-0489">Methyltransferase</keyword>
<evidence type="ECO:0000313" key="2">
    <source>
        <dbReference type="Proteomes" id="UP000198211"/>
    </source>
</evidence>
<accession>A0A225WGC7</accession>
<evidence type="ECO:0000313" key="1">
    <source>
        <dbReference type="EMBL" id="OWZ16572.1"/>
    </source>
</evidence>
<dbReference type="STRING" id="4795.A0A225WGC7"/>
<dbReference type="GO" id="GO:0032259">
    <property type="term" value="P:methylation"/>
    <property type="evidence" value="ECO:0007669"/>
    <property type="project" value="UniProtKB-KW"/>
</dbReference>
<keyword evidence="2" id="KW-1185">Reference proteome</keyword>
<reference evidence="2" key="1">
    <citation type="submission" date="2017-03" db="EMBL/GenBank/DDBJ databases">
        <title>Phytopthora megakarya and P. palmivora, two closely related causual agents of cacao black pod achieved similar genome size and gene model numbers by different mechanisms.</title>
        <authorList>
            <person name="Ali S."/>
            <person name="Shao J."/>
            <person name="Larry D.J."/>
            <person name="Kronmiller B."/>
            <person name="Shen D."/>
            <person name="Strem M.D."/>
            <person name="Melnick R.L."/>
            <person name="Guiltinan M.J."/>
            <person name="Tyler B.M."/>
            <person name="Meinhardt L.W."/>
            <person name="Bailey B.A."/>
        </authorList>
    </citation>
    <scope>NUCLEOTIDE SEQUENCE [LARGE SCALE GENOMIC DNA]</scope>
    <source>
        <strain evidence="2">zdho120</strain>
    </source>
</reference>
<name>A0A225WGC7_9STRA</name>
<dbReference type="EMBL" id="NBNE01000909">
    <property type="protein sequence ID" value="OWZ16572.1"/>
    <property type="molecule type" value="Genomic_DNA"/>
</dbReference>
<proteinExistence type="predicted"/>
<keyword evidence="1" id="KW-0808">Transferase</keyword>
<dbReference type="AlphaFoldDB" id="A0A225WGC7"/>